<dbReference type="GO" id="GO:0004867">
    <property type="term" value="F:serine-type endopeptidase inhibitor activity"/>
    <property type="evidence" value="ECO:0007669"/>
    <property type="project" value="InterPro"/>
</dbReference>
<dbReference type="RefSeq" id="XP_022311378.1">
    <property type="nucleotide sequence ID" value="XM_022455670.1"/>
</dbReference>
<evidence type="ECO:0000313" key="4">
    <source>
        <dbReference type="RefSeq" id="XP_022311378.1"/>
    </source>
</evidence>
<dbReference type="CDD" id="cd00109">
    <property type="entry name" value="Kunitz-type"/>
    <property type="match status" value="1"/>
</dbReference>
<dbReference type="PROSITE" id="PS50279">
    <property type="entry name" value="BPTI_KUNITZ_2"/>
    <property type="match status" value="1"/>
</dbReference>
<dbReference type="InterPro" id="IPR036880">
    <property type="entry name" value="Kunitz_BPTI_sf"/>
</dbReference>
<dbReference type="Gene3D" id="4.10.410.10">
    <property type="entry name" value="Pancreatic trypsin inhibitor Kunitz domain"/>
    <property type="match status" value="1"/>
</dbReference>
<dbReference type="SUPFAM" id="SSF57362">
    <property type="entry name" value="BPTI-like"/>
    <property type="match status" value="1"/>
</dbReference>
<dbReference type="AlphaFoldDB" id="A0A8B8C6N3"/>
<evidence type="ECO:0000313" key="3">
    <source>
        <dbReference type="Proteomes" id="UP000694844"/>
    </source>
</evidence>
<dbReference type="Proteomes" id="UP000694844">
    <property type="component" value="Chromosome 10"/>
</dbReference>
<dbReference type="OrthoDB" id="5950222at2759"/>
<dbReference type="KEGG" id="cvn:111116674"/>
<organism evidence="3 4">
    <name type="scientific">Crassostrea virginica</name>
    <name type="common">Eastern oyster</name>
    <dbReference type="NCBI Taxonomy" id="6565"/>
    <lineage>
        <taxon>Eukaryota</taxon>
        <taxon>Metazoa</taxon>
        <taxon>Spiralia</taxon>
        <taxon>Lophotrochozoa</taxon>
        <taxon>Mollusca</taxon>
        <taxon>Bivalvia</taxon>
        <taxon>Autobranchia</taxon>
        <taxon>Pteriomorphia</taxon>
        <taxon>Ostreida</taxon>
        <taxon>Ostreoidea</taxon>
        <taxon>Ostreidae</taxon>
        <taxon>Crassostrea</taxon>
    </lineage>
</organism>
<feature type="domain" description="BPTI/Kunitz inhibitor" evidence="2">
    <location>
        <begin position="106"/>
        <end position="155"/>
    </location>
</feature>
<protein>
    <submittedName>
        <fullName evidence="4">Four-domain proteases inhibitor-like</fullName>
    </submittedName>
</protein>
<accession>A0A8B8C6N3</accession>
<dbReference type="Pfam" id="PF23334">
    <property type="entry name" value="VWC2L_2nd"/>
    <property type="match status" value="1"/>
</dbReference>
<dbReference type="SMART" id="SM00131">
    <property type="entry name" value="KU"/>
    <property type="match status" value="1"/>
</dbReference>
<name>A0A8B8C6N3_CRAVI</name>
<gene>
    <name evidence="4" type="primary">LOC111116674</name>
</gene>
<proteinExistence type="predicted"/>
<keyword evidence="1" id="KW-0732">Signal</keyword>
<dbReference type="GeneID" id="111116674"/>
<keyword evidence="3" id="KW-1185">Reference proteome</keyword>
<dbReference type="SUPFAM" id="SSF57603">
    <property type="entry name" value="FnI-like domain"/>
    <property type="match status" value="2"/>
</dbReference>
<evidence type="ECO:0000259" key="2">
    <source>
        <dbReference type="PROSITE" id="PS50279"/>
    </source>
</evidence>
<dbReference type="InterPro" id="IPR002223">
    <property type="entry name" value="Kunitz_BPTI"/>
</dbReference>
<sequence length="161" mass="17828">MLGKLVVLLLVASACASQYKPKYPKKPVVCSYKGQKYDVGQKFPAGDDCNTCTCKPNGRVDCSDKTCFCKFNGKKVKVGETVPKGDNCNSCTCKPNGRVSCTDKKCDVCAEPKPNCQGYFKRWYYNSYSNKCEQFTGCKGKGNNFNSKNACDRECNKSYGK</sequence>
<reference evidence="4" key="1">
    <citation type="submission" date="2025-08" db="UniProtKB">
        <authorList>
            <consortium name="RefSeq"/>
        </authorList>
    </citation>
    <scope>IDENTIFICATION</scope>
    <source>
        <tissue evidence="4">Whole sample</tissue>
    </source>
</reference>
<feature type="signal peptide" evidence="1">
    <location>
        <begin position="1"/>
        <end position="16"/>
    </location>
</feature>
<dbReference type="PROSITE" id="PS51257">
    <property type="entry name" value="PROKAR_LIPOPROTEIN"/>
    <property type="match status" value="1"/>
</dbReference>
<dbReference type="Gene3D" id="2.10.70.10">
    <property type="entry name" value="Complement Module, domain 1"/>
    <property type="match status" value="2"/>
</dbReference>
<feature type="chain" id="PRO_5034340276" evidence="1">
    <location>
        <begin position="17"/>
        <end position="161"/>
    </location>
</feature>
<evidence type="ECO:0000256" key="1">
    <source>
        <dbReference type="SAM" id="SignalP"/>
    </source>
</evidence>
<dbReference type="Pfam" id="PF00014">
    <property type="entry name" value="Kunitz_BPTI"/>
    <property type="match status" value="1"/>
</dbReference>